<dbReference type="GO" id="GO:0030010">
    <property type="term" value="P:establishment of cell polarity"/>
    <property type="evidence" value="ECO:0007669"/>
    <property type="project" value="TreeGrafter"/>
</dbReference>
<dbReference type="PANTHER" id="PTHR16484:SF4">
    <property type="entry name" value="PARTITIONING DEFECTIVE 3 HOMOLOG B"/>
    <property type="match status" value="1"/>
</dbReference>
<dbReference type="GO" id="GO:0005912">
    <property type="term" value="C:adherens junction"/>
    <property type="evidence" value="ECO:0007669"/>
    <property type="project" value="TreeGrafter"/>
</dbReference>
<dbReference type="AlphaFoldDB" id="A0A6P6PRH8"/>
<dbReference type="Proteomes" id="UP000515129">
    <property type="component" value="Chromosome 1"/>
</dbReference>
<feature type="compositionally biased region" description="Polar residues" evidence="1">
    <location>
        <begin position="65"/>
        <end position="102"/>
    </location>
</feature>
<evidence type="ECO:0000256" key="1">
    <source>
        <dbReference type="SAM" id="MobiDB-lite"/>
    </source>
</evidence>
<organism evidence="3 4">
    <name type="scientific">Carassius auratus</name>
    <name type="common">Goldfish</name>
    <dbReference type="NCBI Taxonomy" id="7957"/>
    <lineage>
        <taxon>Eukaryota</taxon>
        <taxon>Metazoa</taxon>
        <taxon>Chordata</taxon>
        <taxon>Craniata</taxon>
        <taxon>Vertebrata</taxon>
        <taxon>Euteleostomi</taxon>
        <taxon>Actinopterygii</taxon>
        <taxon>Neopterygii</taxon>
        <taxon>Teleostei</taxon>
        <taxon>Ostariophysi</taxon>
        <taxon>Cypriniformes</taxon>
        <taxon>Cyprinidae</taxon>
        <taxon>Cyprininae</taxon>
        <taxon>Carassius</taxon>
    </lineage>
</organism>
<protein>
    <submittedName>
        <fullName evidence="4">Partitioning defective 3 homolog B-like</fullName>
    </submittedName>
</protein>
<dbReference type="SUPFAM" id="SSF50156">
    <property type="entry name" value="PDZ domain-like"/>
    <property type="match status" value="1"/>
</dbReference>
<dbReference type="InterPro" id="IPR001478">
    <property type="entry name" value="PDZ"/>
</dbReference>
<feature type="region of interest" description="Disordered" evidence="1">
    <location>
        <begin position="523"/>
        <end position="636"/>
    </location>
</feature>
<dbReference type="OrthoDB" id="6264899at2759"/>
<keyword evidence="3" id="KW-1185">Reference proteome</keyword>
<name>A0A6P6PRH8_CARAU</name>
<feature type="compositionally biased region" description="Basic and acidic residues" evidence="1">
    <location>
        <begin position="481"/>
        <end position="498"/>
    </location>
</feature>
<dbReference type="GO" id="GO:0043296">
    <property type="term" value="C:apical junction complex"/>
    <property type="evidence" value="ECO:0007669"/>
    <property type="project" value="TreeGrafter"/>
</dbReference>
<feature type="domain" description="PDZ" evidence="2">
    <location>
        <begin position="1"/>
        <end position="41"/>
    </location>
</feature>
<feature type="compositionally biased region" description="Pro residues" evidence="1">
    <location>
        <begin position="552"/>
        <end position="561"/>
    </location>
</feature>
<reference evidence="4" key="1">
    <citation type="submission" date="2025-08" db="UniProtKB">
        <authorList>
            <consortium name="RefSeq"/>
        </authorList>
    </citation>
    <scope>IDENTIFICATION</scope>
    <source>
        <strain evidence="4">Wakin</strain>
        <tissue evidence="4">Muscle</tissue>
    </source>
</reference>
<feature type="compositionally biased region" description="Basic and acidic residues" evidence="1">
    <location>
        <begin position="235"/>
        <end position="244"/>
    </location>
</feature>
<feature type="compositionally biased region" description="Polar residues" evidence="1">
    <location>
        <begin position="222"/>
        <end position="232"/>
    </location>
</feature>
<dbReference type="GO" id="GO:0008104">
    <property type="term" value="P:intracellular protein localization"/>
    <property type="evidence" value="ECO:0007669"/>
    <property type="project" value="TreeGrafter"/>
</dbReference>
<dbReference type="GO" id="GO:0051660">
    <property type="term" value="P:establishment of centrosome localization"/>
    <property type="evidence" value="ECO:0007669"/>
    <property type="project" value="TreeGrafter"/>
</dbReference>
<dbReference type="GeneID" id="113106051"/>
<gene>
    <name evidence="4" type="primary">LOC113106051</name>
</gene>
<feature type="compositionally biased region" description="Polar residues" evidence="1">
    <location>
        <begin position="166"/>
        <end position="187"/>
    </location>
</feature>
<sequence length="636" mass="71878">MNSPIRLKDGRLRINDQLIAVNGESLIGRSNHDAMETLRHSMSTEGNLRGTIQLVVLRALEHTPVQENQESSQTVTRNDSPAHQLPNSNHTNSSVPPSTASSRMYEPTSAVHGSNDEKMELPEEDYDEEGFPPPPSDLDLLETNAPHRHQQDRAEMEPDSYMIHPTDQQNPQRQNVPDYPTSKSSKSMDLGAGERNVASIQGQRPEPLSSNGTALGPRLGLQKSSSLESLQTAMEEVRKDELPNHRPRTHMVRGRGCNLSFRHAIDKSYEGPSEPEDDDSEEDSGRDTPASSSSRQEVDDDKKVKKKKTKKKKEKKSKKKDEPEDPEKKTKKKGFGLLRFGRKNKPKAKEMGALSEEEVYKSEPEMFLSKSERNSPAPDRAIFPDVEDDDLDPNYARIDNFREPPASSHSPYPPGTPTHNYTQPLPAPNREPPNEDALEGLYAKVNKQRTAPPNTDSNEERLQQIRNHLQQVRPAPSYDDLTARRRPEYDPSRIRGPDPRMAPRYNDTDRLYASVPRRMPMEDYPNQNWASQRDPVHYPNPIYETHQDNYPPRSPRLPVPRPAEATGGYYPTSPAQQRGPMRQDVPPSLNPGARAPPQYDTIKQGNYRAASPDRYGPYGDEQYQDPQQKKPMIGTV</sequence>
<accession>A0A6P6PRH8</accession>
<dbReference type="PROSITE" id="PS50106">
    <property type="entry name" value="PDZ"/>
    <property type="match status" value="1"/>
</dbReference>
<dbReference type="GO" id="GO:0007155">
    <property type="term" value="P:cell adhesion"/>
    <property type="evidence" value="ECO:0007669"/>
    <property type="project" value="TreeGrafter"/>
</dbReference>
<feature type="region of interest" description="Disordered" evidence="1">
    <location>
        <begin position="161"/>
        <end position="508"/>
    </location>
</feature>
<evidence type="ECO:0000259" key="2">
    <source>
        <dbReference type="PROSITE" id="PS50106"/>
    </source>
</evidence>
<feature type="compositionally biased region" description="Polar residues" evidence="1">
    <location>
        <begin position="198"/>
        <end position="213"/>
    </location>
</feature>
<dbReference type="RefSeq" id="XP_026123409.1">
    <property type="nucleotide sequence ID" value="XM_026267624.1"/>
</dbReference>
<dbReference type="Gene3D" id="2.30.42.10">
    <property type="match status" value="1"/>
</dbReference>
<dbReference type="KEGG" id="caua:113106051"/>
<dbReference type="InterPro" id="IPR036034">
    <property type="entry name" value="PDZ_sf"/>
</dbReference>
<dbReference type="GO" id="GO:0016324">
    <property type="term" value="C:apical plasma membrane"/>
    <property type="evidence" value="ECO:0007669"/>
    <property type="project" value="TreeGrafter"/>
</dbReference>
<evidence type="ECO:0000313" key="4">
    <source>
        <dbReference type="RefSeq" id="XP_026123409.1"/>
    </source>
</evidence>
<dbReference type="InterPro" id="IPR052213">
    <property type="entry name" value="PAR3"/>
</dbReference>
<dbReference type="GO" id="GO:0045197">
    <property type="term" value="P:establishment or maintenance of epithelial cell apical/basal polarity"/>
    <property type="evidence" value="ECO:0007669"/>
    <property type="project" value="TreeGrafter"/>
</dbReference>
<dbReference type="GO" id="GO:0035091">
    <property type="term" value="F:phosphatidylinositol binding"/>
    <property type="evidence" value="ECO:0007669"/>
    <property type="project" value="TreeGrafter"/>
</dbReference>
<feature type="compositionally biased region" description="Basic and acidic residues" evidence="1">
    <location>
        <begin position="319"/>
        <end position="328"/>
    </location>
</feature>
<dbReference type="PANTHER" id="PTHR16484">
    <property type="entry name" value="PARTITIONING DEFECTIVE 3 RELATED"/>
    <property type="match status" value="1"/>
</dbReference>
<feature type="compositionally biased region" description="Basic residues" evidence="1">
    <location>
        <begin position="329"/>
        <end position="346"/>
    </location>
</feature>
<dbReference type="GO" id="GO:0005938">
    <property type="term" value="C:cell cortex"/>
    <property type="evidence" value="ECO:0007669"/>
    <property type="project" value="TreeGrafter"/>
</dbReference>
<feature type="compositionally biased region" description="Basic residues" evidence="1">
    <location>
        <begin position="304"/>
        <end position="318"/>
    </location>
</feature>
<dbReference type="GO" id="GO:0000226">
    <property type="term" value="P:microtubule cytoskeleton organization"/>
    <property type="evidence" value="ECO:0007669"/>
    <property type="project" value="TreeGrafter"/>
</dbReference>
<feature type="compositionally biased region" description="Acidic residues" evidence="1">
    <location>
        <begin position="273"/>
        <end position="284"/>
    </location>
</feature>
<proteinExistence type="predicted"/>
<evidence type="ECO:0000313" key="3">
    <source>
        <dbReference type="Proteomes" id="UP000515129"/>
    </source>
</evidence>
<feature type="region of interest" description="Disordered" evidence="1">
    <location>
        <begin position="63"/>
        <end position="142"/>
    </location>
</feature>